<dbReference type="AlphaFoldDB" id="A0A7C9P5R1"/>
<keyword evidence="1" id="KW-0460">Magnesium</keyword>
<feature type="domain" description="PIN" evidence="2">
    <location>
        <begin position="2"/>
        <end position="121"/>
    </location>
</feature>
<dbReference type="PANTHER" id="PTHR35901">
    <property type="entry name" value="RIBONUCLEASE VAPC3"/>
    <property type="match status" value="1"/>
</dbReference>
<comment type="caution">
    <text evidence="3">The sequence shown here is derived from an EMBL/GenBank/DDBJ whole genome shotgun (WGS) entry which is preliminary data.</text>
</comment>
<dbReference type="SUPFAM" id="SSF88723">
    <property type="entry name" value="PIN domain-like"/>
    <property type="match status" value="1"/>
</dbReference>
<dbReference type="InterPro" id="IPR002716">
    <property type="entry name" value="PIN_dom"/>
</dbReference>
<dbReference type="CDD" id="cd09873">
    <property type="entry name" value="PIN_Pae0151-like"/>
    <property type="match status" value="1"/>
</dbReference>
<dbReference type="PANTHER" id="PTHR35901:SF1">
    <property type="entry name" value="EXONUCLEASE VAPC9"/>
    <property type="match status" value="1"/>
</dbReference>
<evidence type="ECO:0000259" key="2">
    <source>
        <dbReference type="Pfam" id="PF01850"/>
    </source>
</evidence>
<accession>A0A7C9P5R1</accession>
<dbReference type="Gene3D" id="3.40.50.1010">
    <property type="entry name" value="5'-nuclease"/>
    <property type="match status" value="1"/>
</dbReference>
<organism evidence="3">
    <name type="scientific">Muribaculaceae bacterium Z82</name>
    <dbReference type="NCBI Taxonomy" id="2304548"/>
    <lineage>
        <taxon>Bacteria</taxon>
        <taxon>Pseudomonadati</taxon>
        <taxon>Bacteroidota</taxon>
        <taxon>Bacteroidia</taxon>
        <taxon>Bacteroidales</taxon>
        <taxon>Muribaculaceae</taxon>
    </lineage>
</organism>
<name>A0A7C9P5R1_9BACT</name>
<dbReference type="Pfam" id="PF01850">
    <property type="entry name" value="PIN"/>
    <property type="match status" value="1"/>
</dbReference>
<proteinExistence type="predicted"/>
<sequence length="142" mass="15878">MIVLDACAAIEMVRQTPVGNGLQSLMLCNEKVVAPELYRVEVGSVVRKIRRNEHLGKELADKYYDKAIALVDDFVPTPELSTEAFAESLRLDHSTYDMLYFVLARRTMGTLFTLDKRLIALCEQHGVNSIDLVPFNCGEAGN</sequence>
<dbReference type="InterPro" id="IPR051619">
    <property type="entry name" value="TypeII_TA_RNase_PINc/VapC"/>
</dbReference>
<evidence type="ECO:0000256" key="1">
    <source>
        <dbReference type="ARBA" id="ARBA00022842"/>
    </source>
</evidence>
<dbReference type="InterPro" id="IPR029060">
    <property type="entry name" value="PIN-like_dom_sf"/>
</dbReference>
<reference evidence="3" key="1">
    <citation type="submission" date="2018-08" db="EMBL/GenBank/DDBJ databases">
        <title>Murine metabolic-syndrome-specific gut microbial biobank.</title>
        <authorList>
            <person name="Liu C."/>
        </authorList>
    </citation>
    <scope>NUCLEOTIDE SEQUENCE [LARGE SCALE GENOMIC DNA]</scope>
    <source>
        <strain evidence="3">Z82</strain>
    </source>
</reference>
<gene>
    <name evidence="3" type="ORF">D1639_08335</name>
</gene>
<protein>
    <recommendedName>
        <fullName evidence="2">PIN domain-containing protein</fullName>
    </recommendedName>
</protein>
<dbReference type="InterPro" id="IPR044153">
    <property type="entry name" value="PIN_Pae0151-like"/>
</dbReference>
<evidence type="ECO:0000313" key="3">
    <source>
        <dbReference type="EMBL" id="NBI35031.1"/>
    </source>
</evidence>
<dbReference type="EMBL" id="QWKH01000067">
    <property type="protein sequence ID" value="NBI35031.1"/>
    <property type="molecule type" value="Genomic_DNA"/>
</dbReference>